<name>A0A6I5RVJ1_9PSED</name>
<protein>
    <submittedName>
        <fullName evidence="2">Uncharacterized protein</fullName>
    </submittedName>
</protein>
<gene>
    <name evidence="2" type="ORF">G3O07_24060</name>
</gene>
<dbReference type="EMBL" id="JAAHBT010000463">
    <property type="protein sequence ID" value="NES12097.1"/>
    <property type="molecule type" value="Genomic_DNA"/>
</dbReference>
<evidence type="ECO:0000313" key="3">
    <source>
        <dbReference type="Proteomes" id="UP000471751"/>
    </source>
</evidence>
<keyword evidence="1" id="KW-0812">Transmembrane</keyword>
<sequence>MKVLEGLSSVKSLLSHWVRPRELPPQLTWKYAHESELLGWRIKARNYNTVIANGLFVFWLVVAVWFGFSVYSNFERYDEPMRSLCALLFFSVLMVAVLSMTHQRMNFAYRFTASGAEFCEWKNFPEWALRFLTCLAIISAIIFACMASLYRDASFLIYAVIAPRR</sequence>
<feature type="transmembrane region" description="Helical" evidence="1">
    <location>
        <begin position="83"/>
        <end position="101"/>
    </location>
</feature>
<dbReference type="AlphaFoldDB" id="A0A6I5RVJ1"/>
<evidence type="ECO:0000313" key="2">
    <source>
        <dbReference type="EMBL" id="NES12097.1"/>
    </source>
</evidence>
<proteinExistence type="predicted"/>
<feature type="transmembrane region" description="Helical" evidence="1">
    <location>
        <begin position="127"/>
        <end position="150"/>
    </location>
</feature>
<reference evidence="2 3" key="1">
    <citation type="submission" date="2020-02" db="EMBL/GenBank/DDBJ databases">
        <title>Broccoli isolated Pseudomonas sp.</title>
        <authorList>
            <person name="Fujikawa T."/>
            <person name="Sawada H."/>
        </authorList>
    </citation>
    <scope>NUCLEOTIDE SEQUENCE [LARGE SCALE GENOMIC DNA]</scope>
    <source>
        <strain evidence="2 3">JCM 32154</strain>
    </source>
</reference>
<dbReference type="Proteomes" id="UP000471751">
    <property type="component" value="Unassembled WGS sequence"/>
</dbReference>
<keyword evidence="1" id="KW-1133">Transmembrane helix</keyword>
<feature type="transmembrane region" description="Helical" evidence="1">
    <location>
        <begin position="50"/>
        <end position="71"/>
    </location>
</feature>
<comment type="caution">
    <text evidence="2">The sequence shown here is derived from an EMBL/GenBank/DDBJ whole genome shotgun (WGS) entry which is preliminary data.</text>
</comment>
<evidence type="ECO:0000256" key="1">
    <source>
        <dbReference type="SAM" id="Phobius"/>
    </source>
</evidence>
<accession>A0A6I5RVJ1</accession>
<keyword evidence="3" id="KW-1185">Reference proteome</keyword>
<organism evidence="2 3">
    <name type="scientific">Pseudomonas laurentiana</name>
    <dbReference type="NCBI Taxonomy" id="2364649"/>
    <lineage>
        <taxon>Bacteria</taxon>
        <taxon>Pseudomonadati</taxon>
        <taxon>Pseudomonadota</taxon>
        <taxon>Gammaproteobacteria</taxon>
        <taxon>Pseudomonadales</taxon>
        <taxon>Pseudomonadaceae</taxon>
        <taxon>Pseudomonas</taxon>
    </lineage>
</organism>
<keyword evidence="1" id="KW-0472">Membrane</keyword>